<accession>A0ABP9AB29</accession>
<protein>
    <submittedName>
        <fullName evidence="2">VOC family protein</fullName>
    </submittedName>
</protein>
<keyword evidence="3" id="KW-1185">Reference proteome</keyword>
<dbReference type="Pfam" id="PF00903">
    <property type="entry name" value="Glyoxalase"/>
    <property type="match status" value="1"/>
</dbReference>
<dbReference type="PROSITE" id="PS51819">
    <property type="entry name" value="VOC"/>
    <property type="match status" value="1"/>
</dbReference>
<dbReference type="RefSeq" id="WP_345229681.1">
    <property type="nucleotide sequence ID" value="NZ_BAABIQ010000001.1"/>
</dbReference>
<dbReference type="InterPro" id="IPR004360">
    <property type="entry name" value="Glyas_Fos-R_dOase_dom"/>
</dbReference>
<dbReference type="Gene3D" id="3.10.180.10">
    <property type="entry name" value="2,3-Dihydroxybiphenyl 1,2-Dioxygenase, domain 1"/>
    <property type="match status" value="1"/>
</dbReference>
<dbReference type="SUPFAM" id="SSF54593">
    <property type="entry name" value="Glyoxalase/Bleomycin resistance protein/Dihydroxybiphenyl dioxygenase"/>
    <property type="match status" value="1"/>
</dbReference>
<evidence type="ECO:0000313" key="3">
    <source>
        <dbReference type="Proteomes" id="UP001501411"/>
    </source>
</evidence>
<comment type="caution">
    <text evidence="2">The sequence shown here is derived from an EMBL/GenBank/DDBJ whole genome shotgun (WGS) entry which is preliminary data.</text>
</comment>
<dbReference type="EMBL" id="BAABIQ010000001">
    <property type="protein sequence ID" value="GAA4778091.1"/>
    <property type="molecule type" value="Genomic_DNA"/>
</dbReference>
<proteinExistence type="predicted"/>
<dbReference type="InterPro" id="IPR029068">
    <property type="entry name" value="Glyas_Bleomycin-R_OHBP_Dase"/>
</dbReference>
<dbReference type="InterPro" id="IPR037523">
    <property type="entry name" value="VOC_core"/>
</dbReference>
<gene>
    <name evidence="2" type="ORF">GCM10023231_00690</name>
</gene>
<sequence length="142" mass="16147">MNLVSIRIITADIDGLVKFYKKVTGMPIVQYTPDFAELQTKIATLAIGSTRTLQFFGGDQIAQASQNRSIIIEFLVDDVEKDYERLADFLQPYLVQKPTTMPWGNKSLLFRDPDGNLVNLFTPQTPEAIKKFESRKVEFDPN</sequence>
<name>A0ABP9AB29_9SPHI</name>
<evidence type="ECO:0000259" key="1">
    <source>
        <dbReference type="PROSITE" id="PS51819"/>
    </source>
</evidence>
<feature type="domain" description="VOC" evidence="1">
    <location>
        <begin position="2"/>
        <end position="123"/>
    </location>
</feature>
<reference evidence="3" key="1">
    <citation type="journal article" date="2019" name="Int. J. Syst. Evol. Microbiol.">
        <title>The Global Catalogue of Microorganisms (GCM) 10K type strain sequencing project: providing services to taxonomists for standard genome sequencing and annotation.</title>
        <authorList>
            <consortium name="The Broad Institute Genomics Platform"/>
            <consortium name="The Broad Institute Genome Sequencing Center for Infectious Disease"/>
            <person name="Wu L."/>
            <person name="Ma J."/>
        </authorList>
    </citation>
    <scope>NUCLEOTIDE SEQUENCE [LARGE SCALE GENOMIC DNA]</scope>
    <source>
        <strain evidence="3">JCM 18200</strain>
    </source>
</reference>
<evidence type="ECO:0000313" key="2">
    <source>
        <dbReference type="EMBL" id="GAA4778091.1"/>
    </source>
</evidence>
<organism evidence="2 3">
    <name type="scientific">Olivibacter ginsenosidimutans</name>
    <dbReference type="NCBI Taxonomy" id="1176537"/>
    <lineage>
        <taxon>Bacteria</taxon>
        <taxon>Pseudomonadati</taxon>
        <taxon>Bacteroidota</taxon>
        <taxon>Sphingobacteriia</taxon>
        <taxon>Sphingobacteriales</taxon>
        <taxon>Sphingobacteriaceae</taxon>
        <taxon>Olivibacter</taxon>
    </lineage>
</organism>
<dbReference type="Proteomes" id="UP001501411">
    <property type="component" value="Unassembled WGS sequence"/>
</dbReference>